<evidence type="ECO:0000313" key="2">
    <source>
        <dbReference type="Proteomes" id="UP001320706"/>
    </source>
</evidence>
<keyword evidence="2" id="KW-1185">Reference proteome</keyword>
<sequence length="715" mass="78816">MAEIDIAPQFGAELKDGFKPVNAWVTNGIAWLDDIQAFYRERSAIEKEYSQKLSALAKKYFEKKARKSSTLSVGENPTVTPGSLESASMTTWGVQLTTLESRASEHERFATALISQLADPLKHLATRSEDLRKHHADYAAKLERERDGQYADLKKTKGKYDTVCQEVENRRKKIESSYDHGKTKAKSAYEQQQSDMRNMKSLQDLSETRVSKLNTIWSLAATIETQTMTRSTDLLNHLAAEIPRNNPVLDSMMFLRHNATQWSDPPDFSFEPSPVWLDDDTMAADEAAKTFLRNILMKSKPQLAELRRECEGKRREVEGAKRVRQAIREGKDKRDEVEVVRAQFNIQESLHESERKMVTAEVEVATITQAVGDVSVGAKNHAFKSQTFKIPTNCDLCGERIWGLSAKGFDCRDCGFTCHNKCEMKVPADCPGETDKEGRKKLKAERQAAASANANSSQAQGSPNGGMDDMPRISRSDTMGSMNTLSSGYAASAQRSVSGATVKSPDENRSAAPKAHRVVAPPPDTYLGNGLNGGSRDERARMMYSYQANGEGEITVAEGSEISIVEQDDGSGWLRVTAHSTHQTGLVPASYIEPLRHRDDGPESPFNNPIPPPKDSPPIQSPNLSHRASVASSLSSSAPSVKKKGPAVAPKRGAKKLRHVLALYTYEASGEGEVSMEEGERMVLVQPDQGDGWCEVEREGGRGRGVVPAGWVREV</sequence>
<reference evidence="1" key="1">
    <citation type="submission" date="2024-02" db="EMBL/GenBank/DDBJ databases">
        <title>Metagenome Assembled Genome of Zalaria obscura JY119.</title>
        <authorList>
            <person name="Vighnesh L."/>
            <person name="Jagadeeshwari U."/>
            <person name="Venkata Ramana C."/>
            <person name="Sasikala C."/>
        </authorList>
    </citation>
    <scope>NUCLEOTIDE SEQUENCE</scope>
    <source>
        <strain evidence="1">JY119</strain>
    </source>
</reference>
<proteinExistence type="predicted"/>
<dbReference type="EMBL" id="JAMKPW020000008">
    <property type="protein sequence ID" value="KAK8215269.1"/>
    <property type="molecule type" value="Genomic_DNA"/>
</dbReference>
<protein>
    <submittedName>
        <fullName evidence="1">Protein BZZ1</fullName>
    </submittedName>
</protein>
<evidence type="ECO:0000313" key="1">
    <source>
        <dbReference type="EMBL" id="KAK8215269.1"/>
    </source>
</evidence>
<name>A0ACC3SJF4_9PEZI</name>
<comment type="caution">
    <text evidence="1">The sequence shown here is derived from an EMBL/GenBank/DDBJ whole genome shotgun (WGS) entry which is preliminary data.</text>
</comment>
<accession>A0ACC3SJF4</accession>
<dbReference type="Proteomes" id="UP001320706">
    <property type="component" value="Unassembled WGS sequence"/>
</dbReference>
<organism evidence="1 2">
    <name type="scientific">Zalaria obscura</name>
    <dbReference type="NCBI Taxonomy" id="2024903"/>
    <lineage>
        <taxon>Eukaryota</taxon>
        <taxon>Fungi</taxon>
        <taxon>Dikarya</taxon>
        <taxon>Ascomycota</taxon>
        <taxon>Pezizomycotina</taxon>
        <taxon>Dothideomycetes</taxon>
        <taxon>Dothideomycetidae</taxon>
        <taxon>Dothideales</taxon>
        <taxon>Zalariaceae</taxon>
        <taxon>Zalaria</taxon>
    </lineage>
</organism>
<gene>
    <name evidence="1" type="primary">bzz1</name>
    <name evidence="1" type="ORF">M8818_001890</name>
</gene>